<dbReference type="SUPFAM" id="SSF51556">
    <property type="entry name" value="Metallo-dependent hydrolases"/>
    <property type="match status" value="1"/>
</dbReference>
<keyword evidence="3" id="KW-1185">Reference proteome</keyword>
<dbReference type="SUPFAM" id="SSF51338">
    <property type="entry name" value="Composite domain of metallo-dependent hydrolases"/>
    <property type="match status" value="1"/>
</dbReference>
<dbReference type="Pfam" id="PF07969">
    <property type="entry name" value="Amidohydro_3"/>
    <property type="match status" value="1"/>
</dbReference>
<organism evidence="2 3">
    <name type="scientific">Amycolatopsis iheyensis</name>
    <dbReference type="NCBI Taxonomy" id="2945988"/>
    <lineage>
        <taxon>Bacteria</taxon>
        <taxon>Bacillati</taxon>
        <taxon>Actinomycetota</taxon>
        <taxon>Actinomycetes</taxon>
        <taxon>Pseudonocardiales</taxon>
        <taxon>Pseudonocardiaceae</taxon>
        <taxon>Amycolatopsis</taxon>
    </lineage>
</organism>
<evidence type="ECO:0000259" key="1">
    <source>
        <dbReference type="Pfam" id="PF07969"/>
    </source>
</evidence>
<reference evidence="2" key="1">
    <citation type="submission" date="2022-06" db="EMBL/GenBank/DDBJ databases">
        <title>Amycolatopsis iheyaensis sp. nov., a new species of the genus Amycolatopsis isolated from soil in Iheya island, Japan.</title>
        <authorList>
            <person name="Ngamcharungchit C."/>
            <person name="Kanto H."/>
            <person name="Take A."/>
            <person name="Intra B."/>
            <person name="Matsumoto A."/>
            <person name="Panbangred W."/>
            <person name="Inahashi Y."/>
        </authorList>
    </citation>
    <scope>NUCLEOTIDE SEQUENCE</scope>
    <source>
        <strain evidence="2">OK19-0408</strain>
    </source>
</reference>
<dbReference type="InterPro" id="IPR013108">
    <property type="entry name" value="Amidohydro_3"/>
</dbReference>
<dbReference type="GO" id="GO:0016810">
    <property type="term" value="F:hydrolase activity, acting on carbon-nitrogen (but not peptide) bonds"/>
    <property type="evidence" value="ECO:0007669"/>
    <property type="project" value="InterPro"/>
</dbReference>
<sequence>MPTPVADLVLRGGAVHTFAGPCGATALAVRAGRVLRVGTDADVRALTGPRTEVVDLAGRAVLPGINDAHLHATWLGALWPDTLFGDHGAPGPGPERPLRTGAERRAAILKAGDLLARLGITSYTEPGLGPGEDAGSTGAFGTSVVEEYRALAAEGLLRARVTALWLYGELDGPSTVEDYRAGLAALDAHSPDERVLRFAGVKIFADGIPPMRSAYTHRCYADGSRAQLLVHGESDAEREANLTAMVLAAHRAGLQVGVHATGDRAVDLVLDAVARARAEHDTDLRHYVIHGDLVSPAQLTRMARLGVGLSAQAGIAVRTAGVVDAALGAGHAEQAWPLRAALDAGIPLCLTSDAPVLAPDWRREIAAADTWMGPAADPRERMAALLRCYTVHPARQDGAETWKGTLAEGMVADLCVLSADPLTLTPAELPDVEVDLTVLGGRVIHER</sequence>
<comment type="caution">
    <text evidence="2">The sequence shown here is derived from an EMBL/GenBank/DDBJ whole genome shotgun (WGS) entry which is preliminary data.</text>
</comment>
<accession>A0A9X2NMK4</accession>
<dbReference type="Proteomes" id="UP001144096">
    <property type="component" value="Unassembled WGS sequence"/>
</dbReference>
<protein>
    <submittedName>
        <fullName evidence="2">Amidohydrolase family protein</fullName>
    </submittedName>
</protein>
<dbReference type="Gene3D" id="2.30.40.10">
    <property type="entry name" value="Urease, subunit C, domain 1"/>
    <property type="match status" value="2"/>
</dbReference>
<dbReference type="InterPro" id="IPR011059">
    <property type="entry name" value="Metal-dep_hydrolase_composite"/>
</dbReference>
<gene>
    <name evidence="2" type="ORF">M8542_48800</name>
</gene>
<dbReference type="AlphaFoldDB" id="A0A9X2NMK4"/>
<dbReference type="PANTHER" id="PTHR22642">
    <property type="entry name" value="IMIDAZOLONEPROPIONASE"/>
    <property type="match status" value="1"/>
</dbReference>
<dbReference type="Gene3D" id="3.20.20.140">
    <property type="entry name" value="Metal-dependent hydrolases"/>
    <property type="match status" value="1"/>
</dbReference>
<name>A0A9X2NMK4_9PSEU</name>
<evidence type="ECO:0000313" key="2">
    <source>
        <dbReference type="EMBL" id="MCR6490722.1"/>
    </source>
</evidence>
<dbReference type="EMBL" id="JAMXQV010000053">
    <property type="protein sequence ID" value="MCR6490722.1"/>
    <property type="molecule type" value="Genomic_DNA"/>
</dbReference>
<proteinExistence type="predicted"/>
<dbReference type="PANTHER" id="PTHR22642:SF2">
    <property type="entry name" value="PROTEIN LONG AFTER FAR-RED 3"/>
    <property type="match status" value="1"/>
</dbReference>
<feature type="domain" description="Amidohydrolase 3" evidence="1">
    <location>
        <begin position="100"/>
        <end position="445"/>
    </location>
</feature>
<evidence type="ECO:0000313" key="3">
    <source>
        <dbReference type="Proteomes" id="UP001144096"/>
    </source>
</evidence>
<dbReference type="InterPro" id="IPR032466">
    <property type="entry name" value="Metal_Hydrolase"/>
</dbReference>
<dbReference type="RefSeq" id="WP_257927294.1">
    <property type="nucleotide sequence ID" value="NZ_JAMXQV010000053.1"/>
</dbReference>